<comment type="caution">
    <text evidence="1">The sequence shown here is derived from an EMBL/GenBank/DDBJ whole genome shotgun (WGS) entry which is preliminary data.</text>
</comment>
<name>A0ABV3XVB7_9RHOB</name>
<organism evidence="1 2">
    <name type="scientific">Rhodovulum iodosum</name>
    <dbReference type="NCBI Taxonomy" id="68291"/>
    <lineage>
        <taxon>Bacteria</taxon>
        <taxon>Pseudomonadati</taxon>
        <taxon>Pseudomonadota</taxon>
        <taxon>Alphaproteobacteria</taxon>
        <taxon>Rhodobacterales</taxon>
        <taxon>Paracoccaceae</taxon>
        <taxon>Rhodovulum</taxon>
    </lineage>
</organism>
<proteinExistence type="predicted"/>
<gene>
    <name evidence="1" type="ORF">Ga0609869_002644</name>
</gene>
<sequence>MATQVAVRIMADAGALPEAFEFKKLLAGAKLAYRSAETTEEKRLAMALIAKLDQRYNIAVDARRRFMAP</sequence>
<keyword evidence="2" id="KW-1185">Reference proteome</keyword>
<dbReference type="EMBL" id="JBEHHI010000002">
    <property type="protein sequence ID" value="MEX5729291.1"/>
    <property type="molecule type" value="Genomic_DNA"/>
</dbReference>
<evidence type="ECO:0000313" key="1">
    <source>
        <dbReference type="EMBL" id="MEX5729291.1"/>
    </source>
</evidence>
<evidence type="ECO:0000313" key="2">
    <source>
        <dbReference type="Proteomes" id="UP001560019"/>
    </source>
</evidence>
<dbReference type="RefSeq" id="WP_245972257.1">
    <property type="nucleotide sequence ID" value="NZ_JBEHHI010000002.1"/>
</dbReference>
<accession>A0ABV3XVB7</accession>
<dbReference type="Proteomes" id="UP001560019">
    <property type="component" value="Unassembled WGS sequence"/>
</dbReference>
<reference evidence="1 2" key="1">
    <citation type="submission" date="2024-06" db="EMBL/GenBank/DDBJ databases">
        <title>Genome of Rhodovulum iodosum, a marine photoferrotroph.</title>
        <authorList>
            <person name="Bianchini G."/>
            <person name="Nikeleit V."/>
            <person name="Kappler A."/>
            <person name="Bryce C."/>
            <person name="Sanchez-Baracaldo P."/>
        </authorList>
    </citation>
    <scope>NUCLEOTIDE SEQUENCE [LARGE SCALE GENOMIC DNA]</scope>
    <source>
        <strain evidence="1 2">UT/N1</strain>
    </source>
</reference>
<protein>
    <submittedName>
        <fullName evidence="1">Uncharacterized protein</fullName>
    </submittedName>
</protein>